<name>A0A9X2M2M4_STRMQ</name>
<dbReference type="Proteomes" id="UP001142400">
    <property type="component" value="Unassembled WGS sequence"/>
</dbReference>
<dbReference type="EMBL" id="JANIIC010000048">
    <property type="protein sequence ID" value="MCQ8833755.1"/>
    <property type="molecule type" value="Genomic_DNA"/>
</dbReference>
<evidence type="ECO:0000256" key="1">
    <source>
        <dbReference type="SAM" id="MobiDB-lite"/>
    </source>
</evidence>
<protein>
    <submittedName>
        <fullName evidence="2">Uncharacterized protein</fullName>
    </submittedName>
</protein>
<feature type="compositionally biased region" description="Basic and acidic residues" evidence="1">
    <location>
        <begin position="271"/>
        <end position="283"/>
    </location>
</feature>
<dbReference type="AlphaFoldDB" id="A0A9X2M2M4"/>
<sequence>MELLLLACVWLVYTAGAQGEQAKVGLSPAQRDILKERTRHEKAVQKIADKHGVSAPADRKPDKESPAPELDPGKEPTAPELDPVLSLPESFRSGYRRHTRIERLATPMGRRVGGWAAQGVAWGQDTGRGVLREYRKRRRAAGHDDPAPVLEPVPLPPDAPPVPSGPPPAAGTDSGDGKKGVSLERPKKRAEATEPEGSEKPPEGAAEPPAGADDSPGTPGASTGPETPPDGAGEAPVKEPTAPAPDASPGPEKAATGPETKDAAAEPESAAETKDTAEPKSSEEPSGAAETEPAPAPAEPEATPAAPENSAARPESPAAEPENPAAAPEGTTPGPTRDSEPAAAGEGVGRMAAEVTYESVAEESDELSLMCKEDSQSCDRIKNRADREVGRGDTLLAEMEATGFGQSLQAWVTRCREDYQGMGAHLDELKKNTIAQDEAVVRAKGHLTAGQGVYYDIALDMEKVAEREAYISDAVDSEDTSAHTEIYETRGA</sequence>
<dbReference type="RefSeq" id="WP_257634231.1">
    <property type="nucleotide sequence ID" value="NZ_JANIIC010000048.1"/>
</dbReference>
<feature type="region of interest" description="Disordered" evidence="1">
    <location>
        <begin position="45"/>
        <end position="90"/>
    </location>
</feature>
<evidence type="ECO:0000313" key="2">
    <source>
        <dbReference type="EMBL" id="MCQ8833755.1"/>
    </source>
</evidence>
<evidence type="ECO:0000313" key="3">
    <source>
        <dbReference type="Proteomes" id="UP001142400"/>
    </source>
</evidence>
<feature type="compositionally biased region" description="Low complexity" evidence="1">
    <location>
        <begin position="203"/>
        <end position="217"/>
    </location>
</feature>
<feature type="compositionally biased region" description="Low complexity" evidence="1">
    <location>
        <begin position="284"/>
        <end position="336"/>
    </location>
</feature>
<keyword evidence="3" id="KW-1185">Reference proteome</keyword>
<gene>
    <name evidence="2" type="ORF">NQU54_33070</name>
</gene>
<reference evidence="2" key="1">
    <citation type="submission" date="2022-06" db="EMBL/GenBank/DDBJ databases">
        <title>WGS of actinobacteria.</title>
        <authorList>
            <person name="Thawai C."/>
        </authorList>
    </citation>
    <scope>NUCLEOTIDE SEQUENCE</scope>
    <source>
        <strain evidence="2">DSM 42010</strain>
    </source>
</reference>
<feature type="compositionally biased region" description="Basic and acidic residues" evidence="1">
    <location>
        <begin position="175"/>
        <end position="202"/>
    </location>
</feature>
<proteinExistence type="predicted"/>
<accession>A0A9X2M2M4</accession>
<comment type="caution">
    <text evidence="2">The sequence shown here is derived from an EMBL/GenBank/DDBJ whole genome shotgun (WGS) entry which is preliminary data.</text>
</comment>
<organism evidence="2 3">
    <name type="scientific">Streptomyces malaysiensis subsp. samsunensis</name>
    <dbReference type="NCBI Taxonomy" id="459658"/>
    <lineage>
        <taxon>Bacteria</taxon>
        <taxon>Bacillati</taxon>
        <taxon>Actinomycetota</taxon>
        <taxon>Actinomycetes</taxon>
        <taxon>Kitasatosporales</taxon>
        <taxon>Streptomycetaceae</taxon>
        <taxon>Streptomyces</taxon>
        <taxon>Streptomyces violaceusniger group</taxon>
    </lineage>
</organism>
<feature type="compositionally biased region" description="Pro residues" evidence="1">
    <location>
        <begin position="149"/>
        <end position="169"/>
    </location>
</feature>
<feature type="region of interest" description="Disordered" evidence="1">
    <location>
        <begin position="138"/>
        <end position="368"/>
    </location>
</feature>
<feature type="compositionally biased region" description="Basic and acidic residues" evidence="1">
    <location>
        <begin position="45"/>
        <end position="74"/>
    </location>
</feature>